<keyword evidence="1" id="KW-0812">Transmembrane</keyword>
<dbReference type="PANTHER" id="PTHR40078">
    <property type="entry name" value="INTEGRAL MEMBRANE PROTEIN-RELATED"/>
    <property type="match status" value="1"/>
</dbReference>
<comment type="caution">
    <text evidence="2">The sequence shown here is derived from an EMBL/GenBank/DDBJ whole genome shotgun (WGS) entry which is preliminary data.</text>
</comment>
<evidence type="ECO:0000313" key="2">
    <source>
        <dbReference type="EMBL" id="KEK25571.1"/>
    </source>
</evidence>
<dbReference type="AlphaFoldDB" id="A0A073KGD8"/>
<feature type="transmembrane region" description="Helical" evidence="1">
    <location>
        <begin position="149"/>
        <end position="168"/>
    </location>
</feature>
<feature type="transmembrane region" description="Helical" evidence="1">
    <location>
        <begin position="105"/>
        <end position="128"/>
    </location>
</feature>
<feature type="transmembrane region" description="Helical" evidence="1">
    <location>
        <begin position="76"/>
        <end position="99"/>
    </location>
</feature>
<name>A0A073KGD8_9BACI</name>
<evidence type="ECO:0000256" key="1">
    <source>
        <dbReference type="SAM" id="Phobius"/>
    </source>
</evidence>
<organism evidence="2 3">
    <name type="scientific">Bacillus gaemokensis</name>
    <dbReference type="NCBI Taxonomy" id="574375"/>
    <lineage>
        <taxon>Bacteria</taxon>
        <taxon>Bacillati</taxon>
        <taxon>Bacillota</taxon>
        <taxon>Bacilli</taxon>
        <taxon>Bacillales</taxon>
        <taxon>Bacillaceae</taxon>
        <taxon>Bacillus</taxon>
        <taxon>Bacillus cereus group</taxon>
    </lineage>
</organism>
<accession>A0A073KGD8</accession>
<dbReference type="Proteomes" id="UP000027778">
    <property type="component" value="Unassembled WGS sequence"/>
</dbReference>
<dbReference type="eggNOG" id="COG2364">
    <property type="taxonomic scope" value="Bacteria"/>
</dbReference>
<dbReference type="Pfam" id="PF19700">
    <property type="entry name" value="DUF6198"/>
    <property type="match status" value="1"/>
</dbReference>
<keyword evidence="3" id="KW-1185">Reference proteome</keyword>
<sequence length="209" mass="23548">MIRLKLEYIFFIGGLLILSLGINMMTTITSFGLSPYDSFFIALYQNFGISIGFWIFMINFSFTLIVLLLNKKHITIGTIVTMILISIFVDWIGSITIIMDSIRSLPKYITLICGNLFVGAGIGIYVSTQLCAAPQEAFVLTMAEKKKWTFRRTEISLAFLFLICSFLLDGPIYFGTIILSFTTGWIIQAFIQIGTKVLSVKKPIEHHAQ</sequence>
<dbReference type="RefSeq" id="WP_033673440.1">
    <property type="nucleotide sequence ID" value="NZ_JOTM01000002.1"/>
</dbReference>
<dbReference type="OrthoDB" id="154912at2"/>
<reference evidence="2 3" key="1">
    <citation type="submission" date="2014-06" db="EMBL/GenBank/DDBJ databases">
        <title>Draft genome sequence of Bacillus gaemokensis JCM 15801 (MCCC 1A00707).</title>
        <authorList>
            <person name="Lai Q."/>
            <person name="Liu Y."/>
            <person name="Shao Z."/>
        </authorList>
    </citation>
    <scope>NUCLEOTIDE SEQUENCE [LARGE SCALE GENOMIC DNA]</scope>
    <source>
        <strain evidence="2 3">JCM 15801</strain>
    </source>
</reference>
<protein>
    <submittedName>
        <fullName evidence="2">Membrane protein</fullName>
    </submittedName>
</protein>
<dbReference type="PANTHER" id="PTHR40078:SF1">
    <property type="entry name" value="INTEGRAL MEMBRANE PROTEIN"/>
    <property type="match status" value="1"/>
</dbReference>
<feature type="transmembrane region" description="Helical" evidence="1">
    <location>
        <begin position="51"/>
        <end position="69"/>
    </location>
</feature>
<dbReference type="EMBL" id="JOTM01000002">
    <property type="protein sequence ID" value="KEK25571.1"/>
    <property type="molecule type" value="Genomic_DNA"/>
</dbReference>
<keyword evidence="1" id="KW-1133">Transmembrane helix</keyword>
<evidence type="ECO:0000313" key="3">
    <source>
        <dbReference type="Proteomes" id="UP000027778"/>
    </source>
</evidence>
<proteinExistence type="predicted"/>
<keyword evidence="1" id="KW-0472">Membrane</keyword>
<gene>
    <name evidence="2" type="ORF">BAGA_13250</name>
</gene>
<feature type="transmembrane region" description="Helical" evidence="1">
    <location>
        <begin position="9"/>
        <end position="31"/>
    </location>
</feature>
<dbReference type="InterPro" id="IPR038750">
    <property type="entry name" value="YczE/YyaS-like"/>
</dbReference>